<gene>
    <name evidence="2" type="ORF">E7Z73_05175</name>
</gene>
<protein>
    <recommendedName>
        <fullName evidence="4">PD-(D/E)XK nuclease family transposase</fullName>
    </recommendedName>
</protein>
<evidence type="ECO:0000313" key="3">
    <source>
        <dbReference type="Proteomes" id="UP000762703"/>
    </source>
</evidence>
<dbReference type="EMBL" id="SUTE01000039">
    <property type="protein sequence ID" value="MBE6505123.1"/>
    <property type="molecule type" value="Genomic_DNA"/>
</dbReference>
<dbReference type="Proteomes" id="UP000762703">
    <property type="component" value="Unassembled WGS sequence"/>
</dbReference>
<organism evidence="2 3">
    <name type="scientific">Methanobrevibacter millerae</name>
    <dbReference type="NCBI Taxonomy" id="230361"/>
    <lineage>
        <taxon>Archaea</taxon>
        <taxon>Methanobacteriati</taxon>
        <taxon>Methanobacteriota</taxon>
        <taxon>Methanomada group</taxon>
        <taxon>Methanobacteria</taxon>
        <taxon>Methanobacteriales</taxon>
        <taxon>Methanobacteriaceae</taxon>
        <taxon>Methanobrevibacter</taxon>
    </lineage>
</organism>
<sequence>MKNLGGDKIKIRPIDDSMKNKYDSILKIATHAFTNALITLVCLPEEEYEVMSCEIFSPGKDVKSMDILLKGKKGYVNVEFHKQPLSKSHLNRDFEYVVDCYLFYGETIEQKIVVVDNNRKSVEKIEITPEFSYYGNYFYIPDIDGSEVLNNIKTKLETNQKLSEYEQYVFSILPLTNHRYVDEEQLLKELCSITPKLNISEKNREYINLCHMIFVELCVQDKFLKEKLYGEITMTTTYIEERENELKSRAEVAENNARDANARADAAEKNVHEAENLLKEIAEGMDDEGKLNHTTIKKLLLVTSKL</sequence>
<reference evidence="2" key="1">
    <citation type="submission" date="2019-04" db="EMBL/GenBank/DDBJ databases">
        <title>Evolution of Biomass-Degrading Anaerobic Consortia Revealed by Metagenomics.</title>
        <authorList>
            <person name="Peng X."/>
        </authorList>
    </citation>
    <scope>NUCLEOTIDE SEQUENCE</scope>
    <source>
        <strain evidence="2">SIG12</strain>
    </source>
</reference>
<evidence type="ECO:0000256" key="1">
    <source>
        <dbReference type="SAM" id="Coils"/>
    </source>
</evidence>
<dbReference type="AlphaFoldDB" id="A0A8T3VIJ3"/>
<name>A0A8T3VIJ3_9EURY</name>
<feature type="coiled-coil region" evidence="1">
    <location>
        <begin position="243"/>
        <end position="284"/>
    </location>
</feature>
<keyword evidence="1" id="KW-0175">Coiled coil</keyword>
<dbReference type="RefSeq" id="WP_303736766.1">
    <property type="nucleotide sequence ID" value="NZ_SUTE01000039.1"/>
</dbReference>
<proteinExistence type="predicted"/>
<accession>A0A8T3VIJ3</accession>
<evidence type="ECO:0008006" key="4">
    <source>
        <dbReference type="Google" id="ProtNLM"/>
    </source>
</evidence>
<evidence type="ECO:0000313" key="2">
    <source>
        <dbReference type="EMBL" id="MBE6505123.1"/>
    </source>
</evidence>
<comment type="caution">
    <text evidence="2">The sequence shown here is derived from an EMBL/GenBank/DDBJ whole genome shotgun (WGS) entry which is preliminary data.</text>
</comment>